<dbReference type="PANTHER" id="PTHR43537">
    <property type="entry name" value="TRANSCRIPTIONAL REGULATOR, GNTR FAMILY"/>
    <property type="match status" value="1"/>
</dbReference>
<feature type="domain" description="HTH gntR-type" evidence="5">
    <location>
        <begin position="4"/>
        <end position="71"/>
    </location>
</feature>
<evidence type="ECO:0000256" key="3">
    <source>
        <dbReference type="ARBA" id="ARBA00023163"/>
    </source>
</evidence>
<name>A0ABN2N016_9MICO</name>
<keyword evidence="3" id="KW-0804">Transcription</keyword>
<dbReference type="Gene3D" id="1.20.120.530">
    <property type="entry name" value="GntR ligand-binding domain-like"/>
    <property type="match status" value="1"/>
</dbReference>
<keyword evidence="2" id="KW-0238">DNA-binding</keyword>
<evidence type="ECO:0000313" key="7">
    <source>
        <dbReference type="Proteomes" id="UP001501746"/>
    </source>
</evidence>
<sequence length="251" mass="27723">MSEPSKSQRAYRFIRDRIDDGRYVPGFRLVLGQIAGELDVSVVPVREAIRLLEAEGLVTFERNVGAQVALIKETEYLHTMQTLALVEGAATAMSAPMLTPDHVRRAREVNERMRRSLDDFDPHAFTLANLEFHAVLFEECPNPHVLDLVHRGWNRMKVLRDSSFSFVPGRAHESVDEHERILDLIEGGAAPLEIELAARGHRLATLDAVLAYQAQHPSPSTSPAAPPASASADPATLTTLTALTAERKIHA</sequence>
<dbReference type="InterPro" id="IPR008920">
    <property type="entry name" value="TF_FadR/GntR_C"/>
</dbReference>
<gene>
    <name evidence="6" type="ORF">GCM10009750_35290</name>
</gene>
<reference evidence="6 7" key="1">
    <citation type="journal article" date="2019" name="Int. J. Syst. Evol. Microbiol.">
        <title>The Global Catalogue of Microorganisms (GCM) 10K type strain sequencing project: providing services to taxonomists for standard genome sequencing and annotation.</title>
        <authorList>
            <consortium name="The Broad Institute Genomics Platform"/>
            <consortium name="The Broad Institute Genome Sequencing Center for Infectious Disease"/>
            <person name="Wu L."/>
            <person name="Ma J."/>
        </authorList>
    </citation>
    <scope>NUCLEOTIDE SEQUENCE [LARGE SCALE GENOMIC DNA]</scope>
    <source>
        <strain evidence="6 7">JCM 14323</strain>
    </source>
</reference>
<dbReference type="Proteomes" id="UP001501746">
    <property type="component" value="Unassembled WGS sequence"/>
</dbReference>
<protein>
    <submittedName>
        <fullName evidence="6">GntR family transcriptional regulator</fullName>
    </submittedName>
</protein>
<organism evidence="6 7">
    <name type="scientific">Agromyces salentinus</name>
    <dbReference type="NCBI Taxonomy" id="269421"/>
    <lineage>
        <taxon>Bacteria</taxon>
        <taxon>Bacillati</taxon>
        <taxon>Actinomycetota</taxon>
        <taxon>Actinomycetes</taxon>
        <taxon>Micrococcales</taxon>
        <taxon>Microbacteriaceae</taxon>
        <taxon>Agromyces</taxon>
    </lineage>
</organism>
<dbReference type="PANTHER" id="PTHR43537:SF24">
    <property type="entry name" value="GLUCONATE OPERON TRANSCRIPTIONAL REPRESSOR"/>
    <property type="match status" value="1"/>
</dbReference>
<evidence type="ECO:0000259" key="5">
    <source>
        <dbReference type="PROSITE" id="PS50949"/>
    </source>
</evidence>
<dbReference type="SMART" id="SM00345">
    <property type="entry name" value="HTH_GNTR"/>
    <property type="match status" value="1"/>
</dbReference>
<evidence type="ECO:0000256" key="4">
    <source>
        <dbReference type="SAM" id="MobiDB-lite"/>
    </source>
</evidence>
<dbReference type="RefSeq" id="WP_157428452.1">
    <property type="nucleotide sequence ID" value="NZ_BAAANK010000012.1"/>
</dbReference>
<dbReference type="InterPro" id="IPR036388">
    <property type="entry name" value="WH-like_DNA-bd_sf"/>
</dbReference>
<feature type="compositionally biased region" description="Low complexity" evidence="4">
    <location>
        <begin position="217"/>
        <end position="233"/>
    </location>
</feature>
<dbReference type="CDD" id="cd07377">
    <property type="entry name" value="WHTH_GntR"/>
    <property type="match status" value="1"/>
</dbReference>
<dbReference type="Pfam" id="PF07729">
    <property type="entry name" value="FCD"/>
    <property type="match status" value="1"/>
</dbReference>
<dbReference type="EMBL" id="BAAANK010000012">
    <property type="protein sequence ID" value="GAA1845925.1"/>
    <property type="molecule type" value="Genomic_DNA"/>
</dbReference>
<proteinExistence type="predicted"/>
<comment type="caution">
    <text evidence="6">The sequence shown here is derived from an EMBL/GenBank/DDBJ whole genome shotgun (WGS) entry which is preliminary data.</text>
</comment>
<dbReference type="PROSITE" id="PS50949">
    <property type="entry name" value="HTH_GNTR"/>
    <property type="match status" value="1"/>
</dbReference>
<dbReference type="InterPro" id="IPR011711">
    <property type="entry name" value="GntR_C"/>
</dbReference>
<keyword evidence="1" id="KW-0805">Transcription regulation</keyword>
<dbReference type="InterPro" id="IPR000524">
    <property type="entry name" value="Tscrpt_reg_HTH_GntR"/>
</dbReference>
<dbReference type="SUPFAM" id="SSF46785">
    <property type="entry name" value="Winged helix' DNA-binding domain"/>
    <property type="match status" value="1"/>
</dbReference>
<dbReference type="SMART" id="SM00895">
    <property type="entry name" value="FCD"/>
    <property type="match status" value="1"/>
</dbReference>
<dbReference type="InterPro" id="IPR036390">
    <property type="entry name" value="WH_DNA-bd_sf"/>
</dbReference>
<evidence type="ECO:0000256" key="2">
    <source>
        <dbReference type="ARBA" id="ARBA00023125"/>
    </source>
</evidence>
<feature type="region of interest" description="Disordered" evidence="4">
    <location>
        <begin position="214"/>
        <end position="233"/>
    </location>
</feature>
<dbReference type="Gene3D" id="1.10.10.10">
    <property type="entry name" value="Winged helix-like DNA-binding domain superfamily/Winged helix DNA-binding domain"/>
    <property type="match status" value="1"/>
</dbReference>
<dbReference type="SUPFAM" id="SSF48008">
    <property type="entry name" value="GntR ligand-binding domain-like"/>
    <property type="match status" value="1"/>
</dbReference>
<accession>A0ABN2N016</accession>
<evidence type="ECO:0000313" key="6">
    <source>
        <dbReference type="EMBL" id="GAA1845925.1"/>
    </source>
</evidence>
<evidence type="ECO:0000256" key="1">
    <source>
        <dbReference type="ARBA" id="ARBA00023015"/>
    </source>
</evidence>
<keyword evidence="7" id="KW-1185">Reference proteome</keyword>
<dbReference type="Pfam" id="PF00392">
    <property type="entry name" value="GntR"/>
    <property type="match status" value="1"/>
</dbReference>